<dbReference type="Gene3D" id="1.10.357.10">
    <property type="entry name" value="Tetracycline Repressor, domain 2"/>
    <property type="match status" value="1"/>
</dbReference>
<dbReference type="EMBL" id="VFOX01000001">
    <property type="protein sequence ID" value="TQL85570.1"/>
    <property type="molecule type" value="Genomic_DNA"/>
</dbReference>
<dbReference type="InterPro" id="IPR009057">
    <property type="entry name" value="Homeodomain-like_sf"/>
</dbReference>
<proteinExistence type="predicted"/>
<gene>
    <name evidence="4" type="ORF">FB560_1192</name>
</gene>
<dbReference type="SUPFAM" id="SSF46689">
    <property type="entry name" value="Homeodomain-like"/>
    <property type="match status" value="1"/>
</dbReference>
<evidence type="ECO:0000313" key="5">
    <source>
        <dbReference type="Proteomes" id="UP000317209"/>
    </source>
</evidence>
<organism evidence="4 5">
    <name type="scientific">Microbacterium saperdae</name>
    <dbReference type="NCBI Taxonomy" id="69368"/>
    <lineage>
        <taxon>Bacteria</taxon>
        <taxon>Bacillati</taxon>
        <taxon>Actinomycetota</taxon>
        <taxon>Actinomycetes</taxon>
        <taxon>Micrococcales</taxon>
        <taxon>Microbacteriaceae</taxon>
        <taxon>Microbacterium</taxon>
    </lineage>
</organism>
<keyword evidence="5" id="KW-1185">Reference proteome</keyword>
<dbReference type="PROSITE" id="PS50977">
    <property type="entry name" value="HTH_TETR_2"/>
    <property type="match status" value="1"/>
</dbReference>
<feature type="DNA-binding region" description="H-T-H motif" evidence="2">
    <location>
        <begin position="34"/>
        <end position="53"/>
    </location>
</feature>
<name>A0A543BL54_9MICO</name>
<dbReference type="RefSeq" id="WP_170198067.1">
    <property type="nucleotide sequence ID" value="NZ_VFOX01000001.1"/>
</dbReference>
<protein>
    <submittedName>
        <fullName evidence="4">TetR family transcriptional regulator</fullName>
    </submittedName>
</protein>
<reference evidence="4 5" key="1">
    <citation type="submission" date="2019-06" db="EMBL/GenBank/DDBJ databases">
        <title>Sequencing the genomes of 1000 actinobacteria strains.</title>
        <authorList>
            <person name="Klenk H.-P."/>
        </authorList>
    </citation>
    <scope>NUCLEOTIDE SEQUENCE [LARGE SCALE GENOMIC DNA]</scope>
    <source>
        <strain evidence="4 5">DSM 20169</strain>
    </source>
</reference>
<dbReference type="InterPro" id="IPR001647">
    <property type="entry name" value="HTH_TetR"/>
</dbReference>
<dbReference type="Proteomes" id="UP000317209">
    <property type="component" value="Unassembled WGS sequence"/>
</dbReference>
<accession>A0A543BL54</accession>
<dbReference type="Pfam" id="PF00440">
    <property type="entry name" value="TetR_N"/>
    <property type="match status" value="1"/>
</dbReference>
<sequence length="144" mass="15569">MGWRGGYAKGVLRRESILEATTVELASQPFERRSLRSIGKAIGVEPAHIVYYFGSRDGLFEAMIQRWDDDTQEAAAFDADPSRPLDFFVLHVRLNALVPGLVQLYLSLLSDATVDHHPSHAFITDLAGFGAVAGALGAVVGVDG</sequence>
<dbReference type="GO" id="GO:0003677">
    <property type="term" value="F:DNA binding"/>
    <property type="evidence" value="ECO:0007669"/>
    <property type="project" value="UniProtKB-UniRule"/>
</dbReference>
<comment type="caution">
    <text evidence="4">The sequence shown here is derived from an EMBL/GenBank/DDBJ whole genome shotgun (WGS) entry which is preliminary data.</text>
</comment>
<feature type="domain" description="HTH tetR-type" evidence="3">
    <location>
        <begin position="11"/>
        <end position="71"/>
    </location>
</feature>
<evidence type="ECO:0000256" key="2">
    <source>
        <dbReference type="PROSITE-ProRule" id="PRU00335"/>
    </source>
</evidence>
<dbReference type="AlphaFoldDB" id="A0A543BL54"/>
<keyword evidence="1 2" id="KW-0238">DNA-binding</keyword>
<evidence type="ECO:0000256" key="1">
    <source>
        <dbReference type="ARBA" id="ARBA00023125"/>
    </source>
</evidence>
<evidence type="ECO:0000259" key="3">
    <source>
        <dbReference type="PROSITE" id="PS50977"/>
    </source>
</evidence>
<evidence type="ECO:0000313" key="4">
    <source>
        <dbReference type="EMBL" id="TQL85570.1"/>
    </source>
</evidence>